<comment type="similarity">
    <text evidence="7">In the N-terminal section; belongs to the PINc/VapC protein family.</text>
</comment>
<dbReference type="InterPro" id="IPR003714">
    <property type="entry name" value="PhoH"/>
</dbReference>
<evidence type="ECO:0000256" key="7">
    <source>
        <dbReference type="ARBA" id="ARBA00046345"/>
    </source>
</evidence>
<dbReference type="InterPro" id="IPR002716">
    <property type="entry name" value="PIN_dom"/>
</dbReference>
<evidence type="ECO:0000256" key="1">
    <source>
        <dbReference type="ARBA" id="ARBA00022722"/>
    </source>
</evidence>
<dbReference type="Proteomes" id="UP000636793">
    <property type="component" value="Unassembled WGS sequence"/>
</dbReference>
<dbReference type="InterPro" id="IPR051451">
    <property type="entry name" value="PhoH2-like"/>
</dbReference>
<organism evidence="9 10">
    <name type="scientific">Flexivirga endophytica</name>
    <dbReference type="NCBI Taxonomy" id="1849103"/>
    <lineage>
        <taxon>Bacteria</taxon>
        <taxon>Bacillati</taxon>
        <taxon>Actinomycetota</taxon>
        <taxon>Actinomycetes</taxon>
        <taxon>Micrococcales</taxon>
        <taxon>Dermacoccaceae</taxon>
        <taxon>Flexivirga</taxon>
    </lineage>
</organism>
<evidence type="ECO:0000256" key="3">
    <source>
        <dbReference type="ARBA" id="ARBA00022741"/>
    </source>
</evidence>
<dbReference type="GO" id="GO:0005524">
    <property type="term" value="F:ATP binding"/>
    <property type="evidence" value="ECO:0007669"/>
    <property type="project" value="UniProtKB-KW"/>
</dbReference>
<feature type="domain" description="PIN" evidence="8">
    <location>
        <begin position="21"/>
        <end position="147"/>
    </location>
</feature>
<proteinExistence type="inferred from homology"/>
<dbReference type="RefSeq" id="WP_188839089.1">
    <property type="nucleotide sequence ID" value="NZ_BMHI01000008.1"/>
</dbReference>
<dbReference type="Gene3D" id="3.40.50.300">
    <property type="entry name" value="P-loop containing nucleotide triphosphate hydrolases"/>
    <property type="match status" value="1"/>
</dbReference>
<dbReference type="CDD" id="cd09883">
    <property type="entry name" value="PIN_VapC_PhoHL-ATPase"/>
    <property type="match status" value="1"/>
</dbReference>
<evidence type="ECO:0000256" key="4">
    <source>
        <dbReference type="ARBA" id="ARBA00022801"/>
    </source>
</evidence>
<evidence type="ECO:0000256" key="6">
    <source>
        <dbReference type="ARBA" id="ARBA00022842"/>
    </source>
</evidence>
<dbReference type="SUPFAM" id="SSF88723">
    <property type="entry name" value="PIN domain-like"/>
    <property type="match status" value="1"/>
</dbReference>
<keyword evidence="5 9" id="KW-0067">ATP-binding</keyword>
<evidence type="ECO:0000313" key="10">
    <source>
        <dbReference type="Proteomes" id="UP000636793"/>
    </source>
</evidence>
<dbReference type="SMART" id="SM00670">
    <property type="entry name" value="PINc"/>
    <property type="match status" value="1"/>
</dbReference>
<dbReference type="GO" id="GO:0046872">
    <property type="term" value="F:metal ion binding"/>
    <property type="evidence" value="ECO:0007669"/>
    <property type="project" value="UniProtKB-KW"/>
</dbReference>
<reference evidence="9" key="1">
    <citation type="journal article" date="2014" name="Int. J. Syst. Evol. Microbiol.">
        <title>Complete genome sequence of Corynebacterium casei LMG S-19264T (=DSM 44701T), isolated from a smear-ripened cheese.</title>
        <authorList>
            <consortium name="US DOE Joint Genome Institute (JGI-PGF)"/>
            <person name="Walter F."/>
            <person name="Albersmeier A."/>
            <person name="Kalinowski J."/>
            <person name="Ruckert C."/>
        </authorList>
    </citation>
    <scope>NUCLEOTIDE SEQUENCE</scope>
    <source>
        <strain evidence="9">CGMCC 1.15085</strain>
    </source>
</reference>
<evidence type="ECO:0000259" key="8">
    <source>
        <dbReference type="SMART" id="SM00670"/>
    </source>
</evidence>
<evidence type="ECO:0000256" key="5">
    <source>
        <dbReference type="ARBA" id="ARBA00022840"/>
    </source>
</evidence>
<name>A0A916TJ46_9MICO</name>
<protein>
    <submittedName>
        <fullName evidence="9">ATP-binding protein</fullName>
    </submittedName>
</protein>
<reference evidence="9" key="2">
    <citation type="submission" date="2020-09" db="EMBL/GenBank/DDBJ databases">
        <authorList>
            <person name="Sun Q."/>
            <person name="Zhou Y."/>
        </authorList>
    </citation>
    <scope>NUCLEOTIDE SEQUENCE</scope>
    <source>
        <strain evidence="9">CGMCC 1.15085</strain>
    </source>
</reference>
<dbReference type="EMBL" id="BMHI01000008">
    <property type="protein sequence ID" value="GGB46921.1"/>
    <property type="molecule type" value="Genomic_DNA"/>
</dbReference>
<keyword evidence="10" id="KW-1185">Reference proteome</keyword>
<dbReference type="GO" id="GO:0004518">
    <property type="term" value="F:nuclease activity"/>
    <property type="evidence" value="ECO:0007669"/>
    <property type="project" value="UniProtKB-KW"/>
</dbReference>
<dbReference type="AlphaFoldDB" id="A0A916TJ46"/>
<evidence type="ECO:0000313" key="9">
    <source>
        <dbReference type="EMBL" id="GGB46921.1"/>
    </source>
</evidence>
<keyword evidence="3" id="KW-0547">Nucleotide-binding</keyword>
<dbReference type="Gene3D" id="3.40.50.1010">
    <property type="entry name" value="5'-nuclease"/>
    <property type="match status" value="1"/>
</dbReference>
<dbReference type="Pfam" id="PF02562">
    <property type="entry name" value="PhoH"/>
    <property type="match status" value="1"/>
</dbReference>
<dbReference type="GO" id="GO:0005829">
    <property type="term" value="C:cytosol"/>
    <property type="evidence" value="ECO:0007669"/>
    <property type="project" value="TreeGrafter"/>
</dbReference>
<sequence length="447" mass="47867">MATSSQPSPSTSTVKSASGIRTYVLDTSVLLSDPRAMTRFAEHEVVLPVVVVTELEAKRHHPELGYFARSALRALDDLRATHGRLDSAVPIGDGGTLRVELNHTDPQSLPSGFRLGDNDTRILAVARNLANEGNDVTVVSKDMPMRVKASAVGLHADEYRAELAVDSGWTGTTELDVPPEVLDTLYDEGSAEIPEAADLPTNTGVVMLGAGSSSALGRVMADKSVRLVRGDRDAFGLHGRSAEQRIALDLLLDPDVGIVSLGGRAGTGKSALALCAGLEAVMERRQHSKVIVFRPLYAVGGQELGYLPGTENEKMGPWAQAVFDTLGAVVSREVTEEVMDRGLLEVLPLTHIRGRSLHDAFVVVDEAQSLERGVLLTVLSRIGQNSRIVLTHDVAQRDNLRVGRHDGVAAVIEKLKGHPLFGHVTLHRSERSPIAALVTDLLEGSDS</sequence>
<dbReference type="PANTHER" id="PTHR30473">
    <property type="entry name" value="PROTEIN PHOH"/>
    <property type="match status" value="1"/>
</dbReference>
<evidence type="ECO:0000256" key="2">
    <source>
        <dbReference type="ARBA" id="ARBA00022723"/>
    </source>
</evidence>
<comment type="caution">
    <text evidence="9">The sequence shown here is derived from an EMBL/GenBank/DDBJ whole genome shotgun (WGS) entry which is preliminary data.</text>
</comment>
<dbReference type="SUPFAM" id="SSF52540">
    <property type="entry name" value="P-loop containing nucleoside triphosphate hydrolases"/>
    <property type="match status" value="1"/>
</dbReference>
<dbReference type="PANTHER" id="PTHR30473:SF2">
    <property type="entry name" value="PIN DOMAIN-CONTAINING PROTEIN"/>
    <property type="match status" value="1"/>
</dbReference>
<keyword evidence="6" id="KW-0460">Magnesium</keyword>
<gene>
    <name evidence="9" type="ORF">GCM10011492_42570</name>
</gene>
<dbReference type="Pfam" id="PF13638">
    <property type="entry name" value="PIN_4"/>
    <property type="match status" value="1"/>
</dbReference>
<keyword evidence="1" id="KW-0540">Nuclease</keyword>
<dbReference type="GO" id="GO:0016787">
    <property type="term" value="F:hydrolase activity"/>
    <property type="evidence" value="ECO:0007669"/>
    <property type="project" value="UniProtKB-KW"/>
</dbReference>
<dbReference type="InterPro" id="IPR029060">
    <property type="entry name" value="PIN-like_dom_sf"/>
</dbReference>
<keyword evidence="2" id="KW-0479">Metal-binding</keyword>
<accession>A0A916TJ46</accession>
<dbReference type="InterPro" id="IPR027417">
    <property type="entry name" value="P-loop_NTPase"/>
</dbReference>
<keyword evidence="4" id="KW-0378">Hydrolase</keyword>